<accession>A0A316V288</accession>
<evidence type="ECO:0000313" key="3">
    <source>
        <dbReference type="Proteomes" id="UP000245771"/>
    </source>
</evidence>
<name>A0A316V288_9BASI</name>
<reference evidence="2 3" key="1">
    <citation type="journal article" date="2018" name="Mol. Biol. Evol.">
        <title>Broad Genomic Sampling Reveals a Smut Pathogenic Ancestry of the Fungal Clade Ustilaginomycotina.</title>
        <authorList>
            <person name="Kijpornyongpan T."/>
            <person name="Mondo S.J."/>
            <person name="Barry K."/>
            <person name="Sandor L."/>
            <person name="Lee J."/>
            <person name="Lipzen A."/>
            <person name="Pangilinan J."/>
            <person name="LaButti K."/>
            <person name="Hainaut M."/>
            <person name="Henrissat B."/>
            <person name="Grigoriev I.V."/>
            <person name="Spatafora J.W."/>
            <person name="Aime M.C."/>
        </authorList>
    </citation>
    <scope>NUCLEOTIDE SEQUENCE [LARGE SCALE GENOMIC DNA]</scope>
    <source>
        <strain evidence="2 3">MCA 3882</strain>
    </source>
</reference>
<dbReference type="EMBL" id="KZ819609">
    <property type="protein sequence ID" value="PWN31384.1"/>
    <property type="molecule type" value="Genomic_DNA"/>
</dbReference>
<feature type="transmembrane region" description="Helical" evidence="1">
    <location>
        <begin position="61"/>
        <end position="80"/>
    </location>
</feature>
<keyword evidence="1" id="KW-0472">Membrane</keyword>
<evidence type="ECO:0008006" key="4">
    <source>
        <dbReference type="Google" id="ProtNLM"/>
    </source>
</evidence>
<keyword evidence="1" id="KW-0812">Transmembrane</keyword>
<dbReference type="Proteomes" id="UP000245771">
    <property type="component" value="Unassembled WGS sequence"/>
</dbReference>
<dbReference type="InParanoid" id="A0A316V288"/>
<dbReference type="AlphaFoldDB" id="A0A316V288"/>
<keyword evidence="3" id="KW-1185">Reference proteome</keyword>
<dbReference type="OrthoDB" id="47375at2759"/>
<dbReference type="GeneID" id="37024893"/>
<gene>
    <name evidence="2" type="ORF">FA14DRAFT_95109</name>
</gene>
<protein>
    <recommendedName>
        <fullName evidence="4">Glycosyltransferase family 25 protein</fullName>
    </recommendedName>
</protein>
<keyword evidence="1" id="KW-1133">Transmembrane helix</keyword>
<dbReference type="RefSeq" id="XP_025351686.1">
    <property type="nucleotide sequence ID" value="XM_025503112.1"/>
</dbReference>
<evidence type="ECO:0000313" key="2">
    <source>
        <dbReference type="EMBL" id="PWN31384.1"/>
    </source>
</evidence>
<evidence type="ECO:0000256" key="1">
    <source>
        <dbReference type="SAM" id="Phobius"/>
    </source>
</evidence>
<proteinExistence type="predicted"/>
<sequence length="458" mass="52075">MSASNIEKDISSTEWRYPYSSAPHSPQVPSESINMGSILPYDNRTLPASMRSSQNSIFRRYRLLFAFLIIVSGFTFLGIVHKTLDAGGVSTDVVLQNKMSDWIETQPEMATLPHIFSGNYSTNPVNSTLGFQKILVIHLPYRMDKKDQLLIMSRTQGIDLTFSDGRTPESVKDSGLPWQNEEMTKDRGVVALFRGHMDAIQHILDENLSSALILEDDSDWDVDVKYAIQRLQQPLATLIKSFDRKNDSNIVSTKNDPWLTSEWDVLNIGACIELPFKEGDRKGEVDLDHPPYVAYKDGTLDYSEHTHEHLTQFLGGYNLSLPKKADQETFSQIEAGNYHRIVTLSNKPICTNAYAVSKKGAIKLLYHFSKAFDMPIDVKLMLMSVNSEIRSYTVSPPIMDQWKAIDAEFRSSDKFHPASVKFVQEDEKLNHNPWLGYSRSIKNSIRADIYQKMEANKF</sequence>
<organism evidence="2 3">
    <name type="scientific">Meira miltonrushii</name>
    <dbReference type="NCBI Taxonomy" id="1280837"/>
    <lineage>
        <taxon>Eukaryota</taxon>
        <taxon>Fungi</taxon>
        <taxon>Dikarya</taxon>
        <taxon>Basidiomycota</taxon>
        <taxon>Ustilaginomycotina</taxon>
        <taxon>Exobasidiomycetes</taxon>
        <taxon>Exobasidiales</taxon>
        <taxon>Brachybasidiaceae</taxon>
        <taxon>Meira</taxon>
    </lineage>
</organism>